<dbReference type="CDD" id="cd05233">
    <property type="entry name" value="SDR_c"/>
    <property type="match status" value="1"/>
</dbReference>
<sequence>MTQASYPSLRDRAVLVTGGASGIGAAIVRGFVRNGARVAFLDIDRTSGEALAAGTGALFLPCDLTDTTALKTGVAEAAQRLGPVRVLVNNAANDQRHKVEEVTEADWDFSQDVNLRHQFFAVQAVLPGMREAGGGSIVNLSSVAWMFGAPDMVPYTTAKAAIVGLTRSLGAALGPHGIRVNAVAPGGVMTERQMRLWHTAETKANLLARQALRSELLEEHIADAVLFLGADDSRMITKQCLTVDGGLR</sequence>
<dbReference type="PANTHER" id="PTHR43639">
    <property type="entry name" value="OXIDOREDUCTASE, SHORT-CHAIN DEHYDROGENASE/REDUCTASE FAMILY (AFU_ORTHOLOGUE AFUA_5G02870)"/>
    <property type="match status" value="1"/>
</dbReference>
<keyword evidence="2" id="KW-0560">Oxidoreductase</keyword>
<dbReference type="InterPro" id="IPR002347">
    <property type="entry name" value="SDR_fam"/>
</dbReference>
<dbReference type="RefSeq" id="WP_139080590.1">
    <property type="nucleotide sequence ID" value="NZ_VDFV01000004.1"/>
</dbReference>
<accession>A0A5C4NKS8</accession>
<dbReference type="SUPFAM" id="SSF51735">
    <property type="entry name" value="NAD(P)-binding Rossmann-fold domains"/>
    <property type="match status" value="1"/>
</dbReference>
<protein>
    <submittedName>
        <fullName evidence="3">SDR family oxidoreductase</fullName>
    </submittedName>
</protein>
<comment type="caution">
    <text evidence="3">The sequence shown here is derived from an EMBL/GenBank/DDBJ whole genome shotgun (WGS) entry which is preliminary data.</text>
</comment>
<gene>
    <name evidence="3" type="ORF">FHG71_05310</name>
</gene>
<dbReference type="EMBL" id="VDFV01000004">
    <property type="protein sequence ID" value="TNC73267.1"/>
    <property type="molecule type" value="Genomic_DNA"/>
</dbReference>
<evidence type="ECO:0000256" key="1">
    <source>
        <dbReference type="ARBA" id="ARBA00006484"/>
    </source>
</evidence>
<dbReference type="InterPro" id="IPR020904">
    <property type="entry name" value="Sc_DH/Rdtase_CS"/>
</dbReference>
<dbReference type="AlphaFoldDB" id="A0A5C4NKS8"/>
<evidence type="ECO:0000313" key="4">
    <source>
        <dbReference type="Proteomes" id="UP000305709"/>
    </source>
</evidence>
<name>A0A5C4NKS8_9RHOB</name>
<dbReference type="PROSITE" id="PS00061">
    <property type="entry name" value="ADH_SHORT"/>
    <property type="match status" value="1"/>
</dbReference>
<evidence type="ECO:0000313" key="3">
    <source>
        <dbReference type="EMBL" id="TNC73267.1"/>
    </source>
</evidence>
<reference evidence="3 4" key="1">
    <citation type="submission" date="2019-06" db="EMBL/GenBank/DDBJ databases">
        <authorList>
            <person name="Jiang L."/>
        </authorList>
    </citation>
    <scope>NUCLEOTIDE SEQUENCE [LARGE SCALE GENOMIC DNA]</scope>
    <source>
        <strain evidence="3 4">YIM 48858</strain>
    </source>
</reference>
<dbReference type="GO" id="GO:0016491">
    <property type="term" value="F:oxidoreductase activity"/>
    <property type="evidence" value="ECO:0007669"/>
    <property type="project" value="UniProtKB-KW"/>
</dbReference>
<comment type="similarity">
    <text evidence="1">Belongs to the short-chain dehydrogenases/reductases (SDR) family.</text>
</comment>
<dbReference type="OrthoDB" id="9789398at2"/>
<dbReference type="Pfam" id="PF13561">
    <property type="entry name" value="adh_short_C2"/>
    <property type="match status" value="1"/>
</dbReference>
<dbReference type="Gene3D" id="3.40.50.720">
    <property type="entry name" value="NAD(P)-binding Rossmann-like Domain"/>
    <property type="match status" value="1"/>
</dbReference>
<dbReference type="PRINTS" id="PR00081">
    <property type="entry name" value="GDHRDH"/>
</dbReference>
<dbReference type="FunFam" id="3.40.50.720:FF:000084">
    <property type="entry name" value="Short-chain dehydrogenase reductase"/>
    <property type="match status" value="1"/>
</dbReference>
<dbReference type="InterPro" id="IPR036291">
    <property type="entry name" value="NAD(P)-bd_dom_sf"/>
</dbReference>
<organism evidence="3 4">
    <name type="scientific">Rubellimicrobium roseum</name>
    <dbReference type="NCBI Taxonomy" id="687525"/>
    <lineage>
        <taxon>Bacteria</taxon>
        <taxon>Pseudomonadati</taxon>
        <taxon>Pseudomonadota</taxon>
        <taxon>Alphaproteobacteria</taxon>
        <taxon>Rhodobacterales</taxon>
        <taxon>Roseobacteraceae</taxon>
        <taxon>Rubellimicrobium</taxon>
    </lineage>
</organism>
<proteinExistence type="inferred from homology"/>
<dbReference type="PRINTS" id="PR00080">
    <property type="entry name" value="SDRFAMILY"/>
</dbReference>
<dbReference type="Proteomes" id="UP000305709">
    <property type="component" value="Unassembled WGS sequence"/>
</dbReference>
<evidence type="ECO:0000256" key="2">
    <source>
        <dbReference type="ARBA" id="ARBA00023002"/>
    </source>
</evidence>
<keyword evidence="4" id="KW-1185">Reference proteome</keyword>
<dbReference type="PANTHER" id="PTHR43639:SF1">
    <property type="entry name" value="SHORT-CHAIN DEHYDROGENASE_REDUCTASE FAMILY PROTEIN"/>
    <property type="match status" value="1"/>
</dbReference>